<dbReference type="Pfam" id="PF11897">
    <property type="entry name" value="DUF3417"/>
    <property type="match status" value="1"/>
</dbReference>
<dbReference type="PANTHER" id="PTHR42655:SF1">
    <property type="entry name" value="GLYCOGEN PHOSPHORYLASE"/>
    <property type="match status" value="1"/>
</dbReference>
<dbReference type="AlphaFoldDB" id="A0A0C1Y161"/>
<evidence type="ECO:0000256" key="3">
    <source>
        <dbReference type="ARBA" id="ARBA00022533"/>
    </source>
</evidence>
<comment type="similarity">
    <text evidence="2">Belongs to the glycogen phosphorylase family.</text>
</comment>
<reference evidence="4" key="3">
    <citation type="submission" date="2020-02" db="EMBL/GenBank/DDBJ databases">
        <authorList>
            <person name="Sarangi A.N."/>
            <person name="Ghosh S."/>
            <person name="Mukherjee M."/>
            <person name="Tripathy S."/>
        </authorList>
    </citation>
    <scope>NUCLEOTIDE SEQUENCE</scope>
    <source>
        <strain evidence="4">BDU141951</strain>
    </source>
</reference>
<sequence>MNPISQLKKKLPSPLRRLADLAYNYWWSWTPDRMSLFSIIEPTVWQNCYHNPVALLEAVSYERLSQVAENPDYLKRLQVLANHFDAYMRERSTWGRRVAPHLTPEEPVAYFCMEYGIHESLYTYCGGLGVLAGDYLKSASDLGVPMVGVGLLYKQGYVCQRLNRSGWQEDFYRDNDFEHMPLELVRDEYGQPVTVKVTVRQRTVRVQVWKARIGRVDLYLLDADRPDNDPIDRKLTGQLYGGNRETRLAQQILLGIGGVQVLHTLEIEPSVYHINEGSSAFALLEVVRLEMEYAGSTFDEAQRWVRDRSVFTTHTPVPDGNNAFSADMMDSFFGHYWPQLELEREEFLNLGARRIGDPWEPFSLSVLALRMTRQANAVSQRHGKVSREMWQILYPDKAEEEVPIGYVTNGAHLSSWTAPLLVDLYSQHLGKNWSQLHMNTTDIWTHVELHLASKEIWQNVNAIPERELWRRHCILKERLIAYARSQVLASRLERKEAKDDIMAVERLLDPNVLTLGFARRFSPYKRGALIFKDLQRAIRIFSNARRPIQIIFAGKARPGDDEGKRIIQRLMEWCRHPALRDRVAFIEDYDLFTAKLMVHGVDVWLNTPRRPTEACGTSGQKAAFNGVINLSIGDGWWCEGHQPGRAGQPSNGWTIGEEVDTSDQEHQDQIDADSLYTLLEREIAPLFYERDRHGIPHKWIAMMKASIRTNAPNFNSDRMVAEYVMRAYLDDLSRPLPLKAGHVA</sequence>
<organism evidence="4">
    <name type="scientific">Lyngbya confervoides BDU141951</name>
    <dbReference type="NCBI Taxonomy" id="1574623"/>
    <lineage>
        <taxon>Bacteria</taxon>
        <taxon>Bacillati</taxon>
        <taxon>Cyanobacteriota</taxon>
        <taxon>Cyanophyceae</taxon>
        <taxon>Oscillatoriophycideae</taxon>
        <taxon>Oscillatoriales</taxon>
        <taxon>Microcoleaceae</taxon>
        <taxon>Lyngbya</taxon>
    </lineage>
</organism>
<dbReference type="PIRSF" id="PIRSF000460">
    <property type="entry name" value="Pprylas_GlgP"/>
    <property type="match status" value="1"/>
</dbReference>
<evidence type="ECO:0000256" key="1">
    <source>
        <dbReference type="ARBA" id="ARBA00001275"/>
    </source>
</evidence>
<accession>A0A0C1Y161</accession>
<dbReference type="InterPro" id="IPR052182">
    <property type="entry name" value="Glycogen/Maltodextrin_Phosph"/>
</dbReference>
<name>A0A0C1Y161_9CYAN</name>
<evidence type="ECO:0000256" key="2">
    <source>
        <dbReference type="ARBA" id="ARBA00006047"/>
    </source>
</evidence>
<dbReference type="Pfam" id="PF00343">
    <property type="entry name" value="Phosphorylase"/>
    <property type="match status" value="1"/>
</dbReference>
<dbReference type="InterPro" id="IPR000811">
    <property type="entry name" value="Glyco_trans_35"/>
</dbReference>
<dbReference type="SUPFAM" id="SSF53756">
    <property type="entry name" value="UDP-Glycosyltransferase/glycogen phosphorylase"/>
    <property type="match status" value="1"/>
</dbReference>
<reference evidence="4" key="1">
    <citation type="submission" date="2014-11" db="EMBL/GenBank/DDBJ databases">
        <authorList>
            <person name="Malar M.C."/>
            <person name="Sen D."/>
            <person name="Tripathy S."/>
        </authorList>
    </citation>
    <scope>NUCLEOTIDE SEQUENCE</scope>
    <source>
        <strain evidence="4">BDU141951</strain>
    </source>
</reference>
<proteinExistence type="inferred from homology"/>
<comment type="catalytic activity">
    <reaction evidence="1">
        <text>[(1-&gt;4)-alpha-D-glucosyl](n) + phosphate = [(1-&gt;4)-alpha-D-glucosyl](n-1) + alpha-D-glucose 1-phosphate</text>
        <dbReference type="Rhea" id="RHEA:41732"/>
        <dbReference type="Rhea" id="RHEA-COMP:9584"/>
        <dbReference type="Rhea" id="RHEA-COMP:9586"/>
        <dbReference type="ChEBI" id="CHEBI:15444"/>
        <dbReference type="ChEBI" id="CHEBI:43474"/>
        <dbReference type="ChEBI" id="CHEBI:58601"/>
        <dbReference type="EC" id="2.4.1.1"/>
    </reaction>
</comment>
<dbReference type="EMBL" id="JTHE02000003">
    <property type="protein sequence ID" value="NEV66588.1"/>
    <property type="molecule type" value="Genomic_DNA"/>
</dbReference>
<comment type="caution">
    <text evidence="4">The sequence shown here is derived from an EMBL/GenBank/DDBJ whole genome shotgun (WGS) entry which is preliminary data.</text>
</comment>
<protein>
    <submittedName>
        <fullName evidence="4">Alpha-glucan family phosphorylase</fullName>
    </submittedName>
</protein>
<reference evidence="4" key="2">
    <citation type="journal article" date="2015" name="Genome Announc.">
        <title>Draft Genome Sequence of Filamentous Marine Cyanobacterium Lyngbya confervoides Strain BDU141951.</title>
        <authorList>
            <person name="Chandrababunaidu M.M."/>
            <person name="Sen D."/>
            <person name="Tripathy S."/>
        </authorList>
    </citation>
    <scope>NUCLEOTIDE SEQUENCE</scope>
    <source>
        <strain evidence="4">BDU141951</strain>
    </source>
</reference>
<keyword evidence="3" id="KW-0021">Allosteric enzyme</keyword>
<dbReference type="InterPro" id="IPR011834">
    <property type="entry name" value="Agluc_phsphrylas"/>
</dbReference>
<dbReference type="GO" id="GO:0005975">
    <property type="term" value="P:carbohydrate metabolic process"/>
    <property type="evidence" value="ECO:0007669"/>
    <property type="project" value="InterPro"/>
</dbReference>
<dbReference type="InterPro" id="IPR024517">
    <property type="entry name" value="Glycogen_phosphorylase_DUF3417"/>
</dbReference>
<evidence type="ECO:0000313" key="4">
    <source>
        <dbReference type="EMBL" id="NEV66588.1"/>
    </source>
</evidence>
<dbReference type="Gene3D" id="3.40.50.2000">
    <property type="entry name" value="Glycogen Phosphorylase B"/>
    <property type="match status" value="3"/>
</dbReference>
<gene>
    <name evidence="4" type="primary">glgP</name>
    <name evidence="4" type="ORF">QQ91_005625</name>
</gene>
<dbReference type="NCBIfam" id="TIGR02094">
    <property type="entry name" value="more_P_ylases"/>
    <property type="match status" value="1"/>
</dbReference>
<dbReference type="GO" id="GO:0008184">
    <property type="term" value="F:glycogen phosphorylase activity"/>
    <property type="evidence" value="ECO:0007669"/>
    <property type="project" value="InterPro"/>
</dbReference>
<dbReference type="PANTHER" id="PTHR42655">
    <property type="entry name" value="GLYCOGEN PHOSPHORYLASE"/>
    <property type="match status" value="1"/>
</dbReference>
<dbReference type="GO" id="GO:0030170">
    <property type="term" value="F:pyridoxal phosphate binding"/>
    <property type="evidence" value="ECO:0007669"/>
    <property type="project" value="InterPro"/>
</dbReference>